<dbReference type="RefSeq" id="WP_238233712.1">
    <property type="nucleotide sequence ID" value="NZ_BPQQ01000007.1"/>
</dbReference>
<protein>
    <recommendedName>
        <fullName evidence="3">Copper chaperone PCu(A)C</fullName>
    </recommendedName>
</protein>
<organism evidence="1 2">
    <name type="scientific">Methylobacterium isbiliense</name>
    <dbReference type="NCBI Taxonomy" id="315478"/>
    <lineage>
        <taxon>Bacteria</taxon>
        <taxon>Pseudomonadati</taxon>
        <taxon>Pseudomonadota</taxon>
        <taxon>Alphaproteobacteria</taxon>
        <taxon>Hyphomicrobiales</taxon>
        <taxon>Methylobacteriaceae</taxon>
        <taxon>Methylobacterium</taxon>
    </lineage>
</organism>
<dbReference type="EMBL" id="BPQQ01000007">
    <property type="protein sequence ID" value="GJD98761.1"/>
    <property type="molecule type" value="Genomic_DNA"/>
</dbReference>
<dbReference type="InterPro" id="IPR007410">
    <property type="entry name" value="LpqE-like"/>
</dbReference>
<dbReference type="Gene3D" id="2.60.40.1890">
    <property type="entry name" value="PCu(A)C copper chaperone"/>
    <property type="match status" value="1"/>
</dbReference>
<sequence>MTCLHMECSRSESVAWLRLVGFAAAFLALVATNPARADKISDATGDIAIIDAAIEPAKRGAYTNVYVRIENGGSKTVTLKSVETKLGERGAFDAHAGSGSFHSDSFSFGPGEQVSFDDSRFRLVLGRLQRDLIEGDVVEVTFAFDTSSVVVPVHAHADPARQNKRRGRP</sequence>
<proteinExistence type="predicted"/>
<gene>
    <name evidence="1" type="ORF">GMJLKIPL_0672</name>
</gene>
<accession>A0ABQ4S710</accession>
<dbReference type="SUPFAM" id="SSF110087">
    <property type="entry name" value="DR1885-like metal-binding protein"/>
    <property type="match status" value="1"/>
</dbReference>
<comment type="caution">
    <text evidence="1">The sequence shown here is derived from an EMBL/GenBank/DDBJ whole genome shotgun (WGS) entry which is preliminary data.</text>
</comment>
<keyword evidence="2" id="KW-1185">Reference proteome</keyword>
<dbReference type="Pfam" id="PF04314">
    <property type="entry name" value="PCuAC"/>
    <property type="match status" value="1"/>
</dbReference>
<reference evidence="1" key="1">
    <citation type="journal article" date="2021" name="Front. Microbiol.">
        <title>Comprehensive Comparative Genomics and Phenotyping of Methylobacterium Species.</title>
        <authorList>
            <person name="Alessa O."/>
            <person name="Ogura Y."/>
            <person name="Fujitani Y."/>
            <person name="Takami H."/>
            <person name="Hayashi T."/>
            <person name="Sahin N."/>
            <person name="Tani A."/>
        </authorList>
    </citation>
    <scope>NUCLEOTIDE SEQUENCE</scope>
    <source>
        <strain evidence="1">DSM 17168</strain>
    </source>
</reference>
<evidence type="ECO:0000313" key="2">
    <source>
        <dbReference type="Proteomes" id="UP001055153"/>
    </source>
</evidence>
<name>A0ABQ4S710_9HYPH</name>
<evidence type="ECO:0000313" key="1">
    <source>
        <dbReference type="EMBL" id="GJD98761.1"/>
    </source>
</evidence>
<evidence type="ECO:0008006" key="3">
    <source>
        <dbReference type="Google" id="ProtNLM"/>
    </source>
</evidence>
<reference evidence="1" key="2">
    <citation type="submission" date="2021-08" db="EMBL/GenBank/DDBJ databases">
        <authorList>
            <person name="Tani A."/>
            <person name="Ola A."/>
            <person name="Ogura Y."/>
            <person name="Katsura K."/>
            <person name="Hayashi T."/>
        </authorList>
    </citation>
    <scope>NUCLEOTIDE SEQUENCE</scope>
    <source>
        <strain evidence="1">DSM 17168</strain>
    </source>
</reference>
<dbReference type="Proteomes" id="UP001055153">
    <property type="component" value="Unassembled WGS sequence"/>
</dbReference>
<dbReference type="InterPro" id="IPR036182">
    <property type="entry name" value="PCuAC_sf"/>
</dbReference>